<evidence type="ECO:0000259" key="5">
    <source>
        <dbReference type="PROSITE" id="PS50975"/>
    </source>
</evidence>
<evidence type="ECO:0000313" key="6">
    <source>
        <dbReference type="EMBL" id="PIS16121.1"/>
    </source>
</evidence>
<dbReference type="Proteomes" id="UP000231198">
    <property type="component" value="Unassembled WGS sequence"/>
</dbReference>
<organism evidence="6 7">
    <name type="scientific">Candidatus Roizmanbacteria bacterium CG09_land_8_20_14_0_10_41_9</name>
    <dbReference type="NCBI Taxonomy" id="1974850"/>
    <lineage>
        <taxon>Bacteria</taxon>
        <taxon>Candidatus Roizmaniibacteriota</taxon>
    </lineage>
</organism>
<dbReference type="GO" id="GO:0071555">
    <property type="term" value="P:cell wall organization"/>
    <property type="evidence" value="ECO:0007669"/>
    <property type="project" value="UniProtKB-KW"/>
</dbReference>
<proteinExistence type="inferred from homology"/>
<dbReference type="AlphaFoldDB" id="A0A2H0WU35"/>
<dbReference type="PANTHER" id="PTHR23132">
    <property type="entry name" value="D-ALANINE--D-ALANINE LIGASE"/>
    <property type="match status" value="1"/>
</dbReference>
<evidence type="ECO:0000256" key="4">
    <source>
        <dbReference type="PROSITE-ProRule" id="PRU00409"/>
    </source>
</evidence>
<comment type="caution">
    <text evidence="6">The sequence shown here is derived from an EMBL/GenBank/DDBJ whole genome shotgun (WGS) entry which is preliminary data.</text>
</comment>
<name>A0A2H0WU35_9BACT</name>
<accession>A0A2H0WU35</accession>
<dbReference type="InterPro" id="IPR011761">
    <property type="entry name" value="ATP-grasp"/>
</dbReference>
<gene>
    <name evidence="6" type="ORF">COT62_00015</name>
</gene>
<keyword evidence="2" id="KW-0436">Ligase</keyword>
<evidence type="ECO:0000256" key="2">
    <source>
        <dbReference type="ARBA" id="ARBA00022598"/>
    </source>
</evidence>
<dbReference type="Pfam" id="PF07478">
    <property type="entry name" value="Dala_Dala_lig_C"/>
    <property type="match status" value="1"/>
</dbReference>
<keyword evidence="4" id="KW-0547">Nucleotide-binding</keyword>
<dbReference type="Gene3D" id="3.30.1490.20">
    <property type="entry name" value="ATP-grasp fold, A domain"/>
    <property type="match status" value="1"/>
</dbReference>
<dbReference type="InterPro" id="IPR013815">
    <property type="entry name" value="ATP_grasp_subdomain_1"/>
</dbReference>
<dbReference type="EMBL" id="PEZG01000001">
    <property type="protein sequence ID" value="PIS16121.1"/>
    <property type="molecule type" value="Genomic_DNA"/>
</dbReference>
<dbReference type="InterPro" id="IPR016185">
    <property type="entry name" value="PreATP-grasp_dom_sf"/>
</dbReference>
<evidence type="ECO:0000256" key="1">
    <source>
        <dbReference type="ARBA" id="ARBA00010871"/>
    </source>
</evidence>
<keyword evidence="3" id="KW-0961">Cell wall biogenesis/degradation</keyword>
<sequence length="357" mass="40092">MCYSIVYKSLCFNPMPKSKIDFVTDKEALKKLKLVAVAYSHVEREWFPTEDAYHAEIEVEERAKEVVEEIRKLGINVKAYPGDPYFLTNLLVDKPDLVLNLVDTLKGKDALQTSVPAALELSNIPYTGSGLEGLVLGNNRNLVKHLLISYDIPTPPFQYIRRANTSVDEQLGFPLIVKLNESGGSVGIDNKAVQETVKEAQKKVDDMLATYKAPVIVERFIDGPEITAVVYDDGVKNHVFLGQKVFRKKTDGKYYFTSIESYEDEKAYRYKLVEEPLASKVSPLVVRAFNGLANKDYAKFDIRVDEKTVTPYFTDCNPNTAFGPNKGLPFTEVLDLHGVSFQDVLISLLSKYAKNLA</sequence>
<dbReference type="GO" id="GO:0046872">
    <property type="term" value="F:metal ion binding"/>
    <property type="evidence" value="ECO:0007669"/>
    <property type="project" value="InterPro"/>
</dbReference>
<protein>
    <recommendedName>
        <fullName evidence="5">ATP-grasp domain-containing protein</fullName>
    </recommendedName>
</protein>
<evidence type="ECO:0000256" key="3">
    <source>
        <dbReference type="ARBA" id="ARBA00023316"/>
    </source>
</evidence>
<dbReference type="PROSITE" id="PS50975">
    <property type="entry name" value="ATP_GRASP"/>
    <property type="match status" value="1"/>
</dbReference>
<feature type="domain" description="ATP-grasp" evidence="5">
    <location>
        <begin position="144"/>
        <end position="350"/>
    </location>
</feature>
<dbReference type="PANTHER" id="PTHR23132:SF23">
    <property type="entry name" value="D-ALANINE--D-ALANINE LIGASE B"/>
    <property type="match status" value="1"/>
</dbReference>
<dbReference type="Gene3D" id="3.30.470.20">
    <property type="entry name" value="ATP-grasp fold, B domain"/>
    <property type="match status" value="1"/>
</dbReference>
<dbReference type="InterPro" id="IPR011095">
    <property type="entry name" value="Dala_Dala_lig_C"/>
</dbReference>
<keyword evidence="4" id="KW-0067">ATP-binding</keyword>
<dbReference type="SUPFAM" id="SSF56059">
    <property type="entry name" value="Glutathione synthetase ATP-binding domain-like"/>
    <property type="match status" value="1"/>
</dbReference>
<dbReference type="GO" id="GO:0005524">
    <property type="term" value="F:ATP binding"/>
    <property type="evidence" value="ECO:0007669"/>
    <property type="project" value="UniProtKB-UniRule"/>
</dbReference>
<comment type="similarity">
    <text evidence="1">Belongs to the D-alanine--D-alanine ligase family.</text>
</comment>
<dbReference type="GO" id="GO:0008716">
    <property type="term" value="F:D-alanine-D-alanine ligase activity"/>
    <property type="evidence" value="ECO:0007669"/>
    <property type="project" value="InterPro"/>
</dbReference>
<dbReference type="SUPFAM" id="SSF52440">
    <property type="entry name" value="PreATP-grasp domain"/>
    <property type="match status" value="1"/>
</dbReference>
<reference evidence="7" key="1">
    <citation type="submission" date="2017-09" db="EMBL/GenBank/DDBJ databases">
        <title>Depth-based differentiation of microbial function through sediment-hosted aquifers and enrichment of novel symbionts in the deep terrestrial subsurface.</title>
        <authorList>
            <person name="Probst A.J."/>
            <person name="Ladd B."/>
            <person name="Jarett J.K."/>
            <person name="Geller-Mcgrath D.E."/>
            <person name="Sieber C.M.K."/>
            <person name="Emerson J.B."/>
            <person name="Anantharaman K."/>
            <person name="Thomas B.C."/>
            <person name="Malmstrom R."/>
            <person name="Stieglmeier M."/>
            <person name="Klingl A."/>
            <person name="Woyke T."/>
            <person name="Ryan C.M."/>
            <person name="Banfield J.F."/>
        </authorList>
    </citation>
    <scope>NUCLEOTIDE SEQUENCE [LARGE SCALE GENOMIC DNA]</scope>
</reference>
<evidence type="ECO:0000313" key="7">
    <source>
        <dbReference type="Proteomes" id="UP000231198"/>
    </source>
</evidence>